<sequence>MKHISTPFLTLAFFFLLSIALSACSSNEWEIQAVPTDVAVVAALDDFPDQALVRDILVPEESQLLLPQSVRPCCAFGFDQKVALGSLPIPFFRLANTVELDDIGAHAFDAGIFSYQKSAPDSGKSSEHNGMLYTLKGGFIDLAHVRDTADNTVALFYQIKPKLGQAQSISLPFEIGHRTIEISAFEVDHLSAGQRWELAAALAARLAFSMAEAHEISQWHGYRSFAPWTEAVSAYSLEDLYSNMLGAKIALAIITNNLALNRQQYNYHMTAWLHGTLSWLQPLSTEQTNAFFSAVDRDWWNSDEPLPHKFVVLKRHYKLGMQQAPFLVSQAQAQSSGLWDKLAKFFEKPIEPQHLSLTGEMFGINFDEVAIQHVTVDEAFRASFEHIPAHLWVNGFSHTQFVEIAKYDAVVDYGLLQEYLSENTRLTHQALPPDEIAAEHQKEVYQPINQSILNE</sequence>
<gene>
    <name evidence="2" type="ORF">OHT75_08690</name>
</gene>
<evidence type="ECO:0000313" key="3">
    <source>
        <dbReference type="Proteomes" id="UP001163714"/>
    </source>
</evidence>
<dbReference type="RefSeq" id="WP_264726098.1">
    <property type="nucleotide sequence ID" value="NZ_JAPDMX010000023.1"/>
</dbReference>
<accession>A0ABT3I9E4</accession>
<dbReference type="InterPro" id="IPR025130">
    <property type="entry name" value="DUF4056"/>
</dbReference>
<evidence type="ECO:0000256" key="1">
    <source>
        <dbReference type="SAM" id="SignalP"/>
    </source>
</evidence>
<keyword evidence="3" id="KW-1185">Reference proteome</keyword>
<feature type="signal peptide" evidence="1">
    <location>
        <begin position="1"/>
        <end position="23"/>
    </location>
</feature>
<reference evidence="2" key="1">
    <citation type="submission" date="2022-10" db="EMBL/GenBank/DDBJ databases">
        <title>Shewanella flava sp. nov, isolated from the estuary of the Fenhe River into the Yellow River.</title>
        <authorList>
            <person name="Li Y."/>
        </authorList>
    </citation>
    <scope>NUCLEOTIDE SEQUENCE</scope>
    <source>
        <strain evidence="2">FYR11-62</strain>
    </source>
</reference>
<proteinExistence type="predicted"/>
<dbReference type="EMBL" id="JAPDMX010000023">
    <property type="protein sequence ID" value="MCW3172554.1"/>
    <property type="molecule type" value="Genomic_DNA"/>
</dbReference>
<evidence type="ECO:0000313" key="2">
    <source>
        <dbReference type="EMBL" id="MCW3172554.1"/>
    </source>
</evidence>
<dbReference type="Proteomes" id="UP001163714">
    <property type="component" value="Unassembled WGS sequence"/>
</dbReference>
<name>A0ABT3I9E4_9GAMM</name>
<comment type="caution">
    <text evidence="2">The sequence shown here is derived from an EMBL/GenBank/DDBJ whole genome shotgun (WGS) entry which is preliminary data.</text>
</comment>
<keyword evidence="1" id="KW-0732">Signal</keyword>
<protein>
    <submittedName>
        <fullName evidence="2">DUF4056 domain-containing protein</fullName>
    </submittedName>
</protein>
<feature type="chain" id="PRO_5047136726" evidence="1">
    <location>
        <begin position="24"/>
        <end position="455"/>
    </location>
</feature>
<dbReference type="Pfam" id="PF13265">
    <property type="entry name" value="DUF4056"/>
    <property type="match status" value="1"/>
</dbReference>
<dbReference type="PROSITE" id="PS51257">
    <property type="entry name" value="PROKAR_LIPOPROTEIN"/>
    <property type="match status" value="1"/>
</dbReference>
<organism evidence="2 3">
    <name type="scientific">Shewanella subflava</name>
    <dbReference type="NCBI Taxonomy" id="2986476"/>
    <lineage>
        <taxon>Bacteria</taxon>
        <taxon>Pseudomonadati</taxon>
        <taxon>Pseudomonadota</taxon>
        <taxon>Gammaproteobacteria</taxon>
        <taxon>Alteromonadales</taxon>
        <taxon>Shewanellaceae</taxon>
        <taxon>Shewanella</taxon>
    </lineage>
</organism>